<evidence type="ECO:0000313" key="2">
    <source>
        <dbReference type="Proteomes" id="UP001353858"/>
    </source>
</evidence>
<organism evidence="1 2">
    <name type="scientific">Aquatica leii</name>
    <dbReference type="NCBI Taxonomy" id="1421715"/>
    <lineage>
        <taxon>Eukaryota</taxon>
        <taxon>Metazoa</taxon>
        <taxon>Ecdysozoa</taxon>
        <taxon>Arthropoda</taxon>
        <taxon>Hexapoda</taxon>
        <taxon>Insecta</taxon>
        <taxon>Pterygota</taxon>
        <taxon>Neoptera</taxon>
        <taxon>Endopterygota</taxon>
        <taxon>Coleoptera</taxon>
        <taxon>Polyphaga</taxon>
        <taxon>Elateriformia</taxon>
        <taxon>Elateroidea</taxon>
        <taxon>Lampyridae</taxon>
        <taxon>Luciolinae</taxon>
        <taxon>Aquatica</taxon>
    </lineage>
</organism>
<gene>
    <name evidence="1" type="ORF">RN001_002837</name>
</gene>
<protein>
    <recommendedName>
        <fullName evidence="3">DUF4806 domain-containing protein</fullName>
    </recommendedName>
</protein>
<comment type="caution">
    <text evidence="1">The sequence shown here is derived from an EMBL/GenBank/DDBJ whole genome shotgun (WGS) entry which is preliminary data.</text>
</comment>
<keyword evidence="2" id="KW-1185">Reference proteome</keyword>
<accession>A0AAN7PQC8</accession>
<dbReference type="EMBL" id="JARPUR010000001">
    <property type="protein sequence ID" value="KAK4886566.1"/>
    <property type="molecule type" value="Genomic_DNA"/>
</dbReference>
<reference evidence="2" key="1">
    <citation type="submission" date="2023-01" db="EMBL/GenBank/DDBJ databases">
        <title>Key to firefly adult light organ development and bioluminescence: homeobox transcription factors regulate luciferase expression and transportation to peroxisome.</title>
        <authorList>
            <person name="Fu X."/>
        </authorList>
    </citation>
    <scope>NUCLEOTIDE SEQUENCE [LARGE SCALE GENOMIC DNA]</scope>
</reference>
<evidence type="ECO:0000313" key="1">
    <source>
        <dbReference type="EMBL" id="KAK4886566.1"/>
    </source>
</evidence>
<dbReference type="PANTHER" id="PTHR34153">
    <property type="entry name" value="SI:CH211-262H13.3-RELATED-RELATED"/>
    <property type="match status" value="1"/>
</dbReference>
<name>A0AAN7PQC8_9COLE</name>
<dbReference type="PANTHER" id="PTHR34153:SF2">
    <property type="entry name" value="SI:CH211-262H13.3-RELATED"/>
    <property type="match status" value="1"/>
</dbReference>
<proteinExistence type="predicted"/>
<sequence>MSQSQFDFNKSSALYYVVEFPDEENNGITPLSVVSYKWLGGANQCFWPGRAKADKERMKMVENHSSPKKDHTWTLIRINVKYKSVSYERAVEKMNTLECVSSVTQSNESDESNAPKRRARRPRSIYEDYINNISSDNSEDIPVIRLPKQKAKRLSEGIYQFENTNRFLASPREESGPKSCNLKKPKFLDMNCVNSYANRDLITEDPFSMYTETNKTVYSQSSATRQNSLFQENDGNPRTRINLPEYDINRNSRRPQTNASRFDEIRANADEGLLQQILRKLVTIEKDVKEIKRSVRITDSSTSEFFSVPKRALSEMLPEKTILELESFNGKLMQEDTIGQVCTHLQVLGGKGLFDTTRTILGTIIHQDLAVECNWSPKNNKPAFSKFKNVVLLILGAVRQKEVDDIIKGWLKTATDRNGGRSRRSKQQMNH</sequence>
<evidence type="ECO:0008006" key="3">
    <source>
        <dbReference type="Google" id="ProtNLM"/>
    </source>
</evidence>
<dbReference type="AlphaFoldDB" id="A0AAN7PQC8"/>
<dbReference type="Proteomes" id="UP001353858">
    <property type="component" value="Unassembled WGS sequence"/>
</dbReference>